<dbReference type="Proteomes" id="UP000332933">
    <property type="component" value="Unassembled WGS sequence"/>
</dbReference>
<accession>A0A485LEZ5</accession>
<dbReference type="AlphaFoldDB" id="A0A485LEZ5"/>
<keyword evidence="5" id="KW-1185">Reference proteome</keyword>
<dbReference type="PROSITE" id="PS51140">
    <property type="entry name" value="CUE"/>
    <property type="match status" value="1"/>
</dbReference>
<evidence type="ECO:0000313" key="5">
    <source>
        <dbReference type="Proteomes" id="UP000332933"/>
    </source>
</evidence>
<dbReference type="EMBL" id="CAADRA010006836">
    <property type="protein sequence ID" value="VFT97117.1"/>
    <property type="molecule type" value="Genomic_DNA"/>
</dbReference>
<feature type="region of interest" description="Disordered" evidence="1">
    <location>
        <begin position="1"/>
        <end position="29"/>
    </location>
</feature>
<reference evidence="4 5" key="1">
    <citation type="submission" date="2019-03" db="EMBL/GenBank/DDBJ databases">
        <authorList>
            <person name="Gaulin E."/>
            <person name="Dumas B."/>
        </authorList>
    </citation>
    <scope>NUCLEOTIDE SEQUENCE [LARGE SCALE GENOMIC DNA]</scope>
    <source>
        <strain evidence="4">CBS 568.67</strain>
    </source>
</reference>
<dbReference type="InterPro" id="IPR003892">
    <property type="entry name" value="CUE"/>
</dbReference>
<evidence type="ECO:0000313" key="4">
    <source>
        <dbReference type="EMBL" id="VFT97117.1"/>
    </source>
</evidence>
<dbReference type="OrthoDB" id="77449at2759"/>
<evidence type="ECO:0000313" key="3">
    <source>
        <dbReference type="EMBL" id="KAF0687939.1"/>
    </source>
</evidence>
<organism evidence="4 5">
    <name type="scientific">Aphanomyces stellatus</name>
    <dbReference type="NCBI Taxonomy" id="120398"/>
    <lineage>
        <taxon>Eukaryota</taxon>
        <taxon>Sar</taxon>
        <taxon>Stramenopiles</taxon>
        <taxon>Oomycota</taxon>
        <taxon>Saprolegniomycetes</taxon>
        <taxon>Saprolegniales</taxon>
        <taxon>Verrucalvaceae</taxon>
        <taxon>Aphanomyces</taxon>
    </lineage>
</organism>
<reference evidence="3" key="2">
    <citation type="submission" date="2019-06" db="EMBL/GenBank/DDBJ databases">
        <title>Genomics analysis of Aphanomyces spp. identifies a new class of oomycete effector associated with host adaptation.</title>
        <authorList>
            <person name="Gaulin E."/>
        </authorList>
    </citation>
    <scope>NUCLEOTIDE SEQUENCE</scope>
    <source>
        <strain evidence="3">CBS 578.67</strain>
    </source>
</reference>
<feature type="domain" description="CUE" evidence="2">
    <location>
        <begin position="80"/>
        <end position="122"/>
    </location>
</feature>
<feature type="compositionally biased region" description="Acidic residues" evidence="1">
    <location>
        <begin position="140"/>
        <end position="161"/>
    </location>
</feature>
<feature type="region of interest" description="Disordered" evidence="1">
    <location>
        <begin position="129"/>
        <end position="162"/>
    </location>
</feature>
<sequence>MSVGVMSIRGSKFATSSSRNKHKGSSLHHRGAQSFARLNSLDYHDEIMDAYGGSYNYDFGVSTHQHESIQSQHAVVDDEQHESNLSMLISAFPDVDASIVHDIFLAKNFDLCGTAEALSGLMPTPAPPSAALVSAHLSDTDPDDDDGDDDGDWSFQDEADESASVGSVDWVVVPDEWEVVDANANSCRSYSAALLAPYGGPGTPFEVAPPATPLSRAASVTSTKATAAAKETQEENLCEDYYGIKEYGQRARLARRQSSKAKSVASKIMAAK</sequence>
<dbReference type="EMBL" id="VJMH01006813">
    <property type="protein sequence ID" value="KAF0687939.1"/>
    <property type="molecule type" value="Genomic_DNA"/>
</dbReference>
<evidence type="ECO:0000259" key="2">
    <source>
        <dbReference type="PROSITE" id="PS51140"/>
    </source>
</evidence>
<evidence type="ECO:0000256" key="1">
    <source>
        <dbReference type="SAM" id="MobiDB-lite"/>
    </source>
</evidence>
<feature type="compositionally biased region" description="Basic residues" evidence="1">
    <location>
        <begin position="19"/>
        <end position="29"/>
    </location>
</feature>
<protein>
    <submittedName>
        <fullName evidence="4">Aste57867_20431 protein</fullName>
    </submittedName>
</protein>
<dbReference type="GO" id="GO:0043130">
    <property type="term" value="F:ubiquitin binding"/>
    <property type="evidence" value="ECO:0007669"/>
    <property type="project" value="InterPro"/>
</dbReference>
<gene>
    <name evidence="4" type="primary">Aste57867_20431</name>
    <name evidence="3" type="ORF">As57867_020365</name>
    <name evidence="4" type="ORF">ASTE57867_20431</name>
</gene>
<name>A0A485LEZ5_9STRA</name>
<proteinExistence type="predicted"/>